<dbReference type="Proteomes" id="UP000324800">
    <property type="component" value="Unassembled WGS sequence"/>
</dbReference>
<accession>A0A5J4WMZ2</accession>
<dbReference type="EMBL" id="SNRW01001497">
    <property type="protein sequence ID" value="KAA6396168.1"/>
    <property type="molecule type" value="Genomic_DNA"/>
</dbReference>
<reference evidence="1 2" key="1">
    <citation type="submission" date="2019-03" db="EMBL/GenBank/DDBJ databases">
        <title>Single cell metagenomics reveals metabolic interactions within the superorganism composed of flagellate Streblomastix strix and complex community of Bacteroidetes bacteria on its surface.</title>
        <authorList>
            <person name="Treitli S.C."/>
            <person name="Kolisko M."/>
            <person name="Husnik F."/>
            <person name="Keeling P."/>
            <person name="Hampl V."/>
        </authorList>
    </citation>
    <scope>NUCLEOTIDE SEQUENCE [LARGE SCALE GENOMIC DNA]</scope>
    <source>
        <strain evidence="1">ST1C</strain>
    </source>
</reference>
<gene>
    <name evidence="1" type="ORF">EZS28_008306</name>
</gene>
<name>A0A5J4WMZ2_9EUKA</name>
<proteinExistence type="predicted"/>
<evidence type="ECO:0000313" key="2">
    <source>
        <dbReference type="Proteomes" id="UP000324800"/>
    </source>
</evidence>
<evidence type="ECO:0000313" key="1">
    <source>
        <dbReference type="EMBL" id="KAA6396168.1"/>
    </source>
</evidence>
<organism evidence="1 2">
    <name type="scientific">Streblomastix strix</name>
    <dbReference type="NCBI Taxonomy" id="222440"/>
    <lineage>
        <taxon>Eukaryota</taxon>
        <taxon>Metamonada</taxon>
        <taxon>Preaxostyla</taxon>
        <taxon>Oxymonadida</taxon>
        <taxon>Streblomastigidae</taxon>
        <taxon>Streblomastix</taxon>
    </lineage>
</organism>
<comment type="caution">
    <text evidence="1">The sequence shown here is derived from an EMBL/GenBank/DDBJ whole genome shotgun (WGS) entry which is preliminary data.</text>
</comment>
<protein>
    <submittedName>
        <fullName evidence="1">Uncharacterized protein</fullName>
    </submittedName>
</protein>
<sequence length="214" mass="26092">MDRTTAFQQQAGNDGIEQMENSITDKLQLMRTGCYPSSIETDLTDYIAHESRQDKDLNRQLSQDEQVYTKDRIHFLDPKPEFQIVYQGLLEREITPFEETFYRRPQINWRLCYPWMHFQQDQTYNIEYSAVTSRIIWQWRSMGFQYAGSTSLRYFSQRYPQYYDHSEKYEKIKQIVRLQLQWKGQAKHSSRNCDKLQQLTYFQERARRLQYQVI</sequence>
<dbReference type="AlphaFoldDB" id="A0A5J4WMZ2"/>